<dbReference type="KEGG" id="marz:MARA_28840"/>
<evidence type="ECO:0000259" key="1">
    <source>
        <dbReference type="SMART" id="SM00471"/>
    </source>
</evidence>
<protein>
    <recommendedName>
        <fullName evidence="1">HD/PDEase domain-containing protein</fullName>
    </recommendedName>
</protein>
<dbReference type="RefSeq" id="WP_163919065.1">
    <property type="nucleotide sequence ID" value="NZ_AP022593.1"/>
</dbReference>
<dbReference type="GO" id="GO:0008893">
    <property type="term" value="F:guanosine-3',5'-bis(diphosphate) 3'-diphosphatase activity"/>
    <property type="evidence" value="ECO:0007669"/>
    <property type="project" value="TreeGrafter"/>
</dbReference>
<dbReference type="Gene3D" id="1.10.3210.10">
    <property type="entry name" value="Hypothetical protein af1432"/>
    <property type="match status" value="1"/>
</dbReference>
<gene>
    <name evidence="2" type="ORF">MARA_28840</name>
</gene>
<dbReference type="EMBL" id="AP022593">
    <property type="protein sequence ID" value="BBY49416.1"/>
    <property type="molecule type" value="Genomic_DNA"/>
</dbReference>
<dbReference type="SMART" id="SM00471">
    <property type="entry name" value="HDc"/>
    <property type="match status" value="1"/>
</dbReference>
<dbReference type="Pfam" id="PF13328">
    <property type="entry name" value="HD_4"/>
    <property type="match status" value="1"/>
</dbReference>
<feature type="domain" description="HD/PDEase" evidence="1">
    <location>
        <begin position="32"/>
        <end position="143"/>
    </location>
</feature>
<dbReference type="InterPro" id="IPR003607">
    <property type="entry name" value="HD/PDEase_dom"/>
</dbReference>
<keyword evidence="3" id="KW-1185">Reference proteome</keyword>
<dbReference type="InterPro" id="IPR052194">
    <property type="entry name" value="MESH1"/>
</dbReference>
<sequence length="199" mass="22249">MATETAGKLTTRFDEALAYASALHRTQERKGSGIPYVGHLLSVASLVIEGGGTEDQAIAGLLHDAVEDQGGAPTLAVIRERFGDGVARIVEECSDTDQVPKPPWKQRKQQYVDHLVYASKETILVSLADKLDNARAILRDYRTDGPALWDRFSQNDPKEHLWYYRSPLNIYQRADDTWLVAELERVLDELEELINAAEA</sequence>
<accession>A0A7I7RZJ5</accession>
<reference evidence="2 3" key="1">
    <citation type="journal article" date="2019" name="Emerg. Microbes Infect.">
        <title>Comprehensive subspecies identification of 175 nontuberculous mycobacteria species based on 7547 genomic profiles.</title>
        <authorList>
            <person name="Matsumoto Y."/>
            <person name="Kinjo T."/>
            <person name="Motooka D."/>
            <person name="Nabeya D."/>
            <person name="Jung N."/>
            <person name="Uechi K."/>
            <person name="Horii T."/>
            <person name="Iida T."/>
            <person name="Fujita J."/>
            <person name="Nakamura S."/>
        </authorList>
    </citation>
    <scope>NUCLEOTIDE SEQUENCE [LARGE SCALE GENOMIC DNA]</scope>
    <source>
        <strain evidence="2 3">JCM 18538</strain>
    </source>
</reference>
<dbReference type="AlphaFoldDB" id="A0A7I7RZJ5"/>
<dbReference type="Proteomes" id="UP000467428">
    <property type="component" value="Chromosome"/>
</dbReference>
<evidence type="ECO:0000313" key="2">
    <source>
        <dbReference type="EMBL" id="BBY49416.1"/>
    </source>
</evidence>
<evidence type="ECO:0000313" key="3">
    <source>
        <dbReference type="Proteomes" id="UP000467428"/>
    </source>
</evidence>
<name>A0A7I7RZJ5_9MYCO</name>
<geneLocation type="plasmid" evidence="3">
    <name>pjcm18538 dna</name>
</geneLocation>
<proteinExistence type="predicted"/>
<dbReference type="PANTHER" id="PTHR46246">
    <property type="entry name" value="GUANOSINE-3',5'-BIS(DIPHOSPHATE) 3'-PYROPHOSPHOHYDROLASE MESH1"/>
    <property type="match status" value="1"/>
</dbReference>
<dbReference type="PANTHER" id="PTHR46246:SF1">
    <property type="entry name" value="GUANOSINE-3',5'-BIS(DIPHOSPHATE) 3'-PYROPHOSPHOHYDROLASE MESH1"/>
    <property type="match status" value="1"/>
</dbReference>
<organism evidence="2 3">
    <name type="scientific">Mycolicibacterium arabiense</name>
    <dbReference type="NCBI Taxonomy" id="1286181"/>
    <lineage>
        <taxon>Bacteria</taxon>
        <taxon>Bacillati</taxon>
        <taxon>Actinomycetota</taxon>
        <taxon>Actinomycetes</taxon>
        <taxon>Mycobacteriales</taxon>
        <taxon>Mycobacteriaceae</taxon>
        <taxon>Mycolicibacterium</taxon>
    </lineage>
</organism>
<dbReference type="SUPFAM" id="SSF109604">
    <property type="entry name" value="HD-domain/PDEase-like"/>
    <property type="match status" value="1"/>
</dbReference>